<keyword evidence="2" id="KW-0560">Oxidoreductase</keyword>
<dbReference type="InterPro" id="IPR043144">
    <property type="entry name" value="Mal/L-sulf/L-lact_DH-like_ah"/>
</dbReference>
<protein>
    <submittedName>
        <fullName evidence="3">Ldh family oxidoreductase</fullName>
    </submittedName>
</protein>
<dbReference type="SUPFAM" id="SSF89733">
    <property type="entry name" value="L-sulfolactate dehydrogenase-like"/>
    <property type="match status" value="1"/>
</dbReference>
<sequence length="352" mass="36975">MESTLNTVSRHSEAELTQLGTRAFTGLGLRPQDAAQVAAILVTADLFGLGTHGLGRIESYGERLLVGGIKPRPDIVVQKVAPALCKVDGDNGIGPLVGMRALQAAMEAASECGVGVALTRGSNHFGPISPYSLIAAEAGFASIIGSNATTTIAPWGGSDARLGNSPIGFGVPHPGGDPFLLDMAMSVVARAKIRNALKRGESIPDTWATDARGRPTTDPAAALDGFLLPIGGHKGYGLALMVDLFAGLLSDAAYLTHVKSWSDAPEEPQNLGHFFILIDTRRLGSTQWLAQRMSDFAAILHGSPAADAQQPVIVPGEIELSKLQRQRRDGIVLDPATYERLQQHAARAPMAA</sequence>
<dbReference type="InterPro" id="IPR003767">
    <property type="entry name" value="Malate/L-lactate_DH-like"/>
</dbReference>
<name>A0ABU5IQN6_9BURK</name>
<evidence type="ECO:0000256" key="2">
    <source>
        <dbReference type="ARBA" id="ARBA00023002"/>
    </source>
</evidence>
<accession>A0ABU5IQN6</accession>
<dbReference type="InterPro" id="IPR043143">
    <property type="entry name" value="Mal/L-sulf/L-lact_DH-like_NADP"/>
</dbReference>
<dbReference type="PANTHER" id="PTHR11091">
    <property type="entry name" value="OXIDOREDUCTASE-RELATED"/>
    <property type="match status" value="1"/>
</dbReference>
<dbReference type="PANTHER" id="PTHR11091:SF0">
    <property type="entry name" value="MALATE DEHYDROGENASE"/>
    <property type="match status" value="1"/>
</dbReference>
<dbReference type="RefSeq" id="WP_322468431.1">
    <property type="nucleotide sequence ID" value="NZ_JAXOJX010000101.1"/>
</dbReference>
<dbReference type="Pfam" id="PF02615">
    <property type="entry name" value="Ldh_2"/>
    <property type="match status" value="1"/>
</dbReference>
<dbReference type="Gene3D" id="1.10.1530.10">
    <property type="match status" value="1"/>
</dbReference>
<proteinExistence type="inferred from homology"/>
<dbReference type="Proteomes" id="UP001293718">
    <property type="component" value="Unassembled WGS sequence"/>
</dbReference>
<comment type="similarity">
    <text evidence="1">Belongs to the LDH2/MDH2 oxidoreductase family.</text>
</comment>
<comment type="caution">
    <text evidence="3">The sequence shown here is derived from an EMBL/GenBank/DDBJ whole genome shotgun (WGS) entry which is preliminary data.</text>
</comment>
<evidence type="ECO:0000256" key="1">
    <source>
        <dbReference type="ARBA" id="ARBA00006056"/>
    </source>
</evidence>
<organism evidence="3 4">
    <name type="scientific">Azohydromonas lata</name>
    <dbReference type="NCBI Taxonomy" id="45677"/>
    <lineage>
        <taxon>Bacteria</taxon>
        <taxon>Pseudomonadati</taxon>
        <taxon>Pseudomonadota</taxon>
        <taxon>Betaproteobacteria</taxon>
        <taxon>Burkholderiales</taxon>
        <taxon>Sphaerotilaceae</taxon>
        <taxon>Azohydromonas</taxon>
    </lineage>
</organism>
<keyword evidence="4" id="KW-1185">Reference proteome</keyword>
<evidence type="ECO:0000313" key="4">
    <source>
        <dbReference type="Proteomes" id="UP001293718"/>
    </source>
</evidence>
<dbReference type="InterPro" id="IPR036111">
    <property type="entry name" value="Mal/L-sulfo/L-lacto_DH-like_sf"/>
</dbReference>
<evidence type="ECO:0000313" key="3">
    <source>
        <dbReference type="EMBL" id="MDZ5461193.1"/>
    </source>
</evidence>
<dbReference type="Gene3D" id="3.30.1370.60">
    <property type="entry name" value="Hypothetical oxidoreductase yiak, domain 2"/>
    <property type="match status" value="1"/>
</dbReference>
<dbReference type="EMBL" id="JAXOJX010000101">
    <property type="protein sequence ID" value="MDZ5461193.1"/>
    <property type="molecule type" value="Genomic_DNA"/>
</dbReference>
<reference evidence="3 4" key="1">
    <citation type="submission" date="2023-11" db="EMBL/GenBank/DDBJ databases">
        <title>Draft genome of Azohydromonas lata strain H1 (DSM1123), a polyhydroxyalkanoate producer.</title>
        <authorList>
            <person name="Traversa D."/>
            <person name="D'Addabbo P."/>
            <person name="Pazzani C."/>
            <person name="Manzari C."/>
            <person name="Chiara M."/>
            <person name="Scrascia M."/>
        </authorList>
    </citation>
    <scope>NUCLEOTIDE SEQUENCE [LARGE SCALE GENOMIC DNA]</scope>
    <source>
        <strain evidence="3 4">H1</strain>
    </source>
</reference>
<gene>
    <name evidence="3" type="ORF">SM757_31930</name>
</gene>